<protein>
    <submittedName>
        <fullName evidence="1">Uncharacterized protein</fullName>
    </submittedName>
</protein>
<proteinExistence type="predicted"/>
<evidence type="ECO:0000313" key="2">
    <source>
        <dbReference type="Proteomes" id="UP001165090"/>
    </source>
</evidence>
<comment type="caution">
    <text evidence="1">The sequence shown here is derived from an EMBL/GenBank/DDBJ whole genome shotgun (WGS) entry which is preliminary data.</text>
</comment>
<sequence length="162" mass="17172">MAIILPKCGAICSFQRSVHAGPAAFYVHRHFCGARKLPHLRQEYVVASLGTSCSSSPDDIVTLAAAGLAILGAAALPYGADALTQYLAPRKCRFCHGAGYLSCPTCHGRGKVGGCLPGLELQSCELCAARGRVRCEPCRHTGLTNYWLWLPADDPGWGARGS</sequence>
<name>A0ABQ5SJE8_9CHLO</name>
<dbReference type="EMBL" id="BSDZ01000089">
    <property type="protein sequence ID" value="GLI69884.1"/>
    <property type="molecule type" value="Genomic_DNA"/>
</dbReference>
<organism evidence="1 2">
    <name type="scientific">Volvox africanus</name>
    <dbReference type="NCBI Taxonomy" id="51714"/>
    <lineage>
        <taxon>Eukaryota</taxon>
        <taxon>Viridiplantae</taxon>
        <taxon>Chlorophyta</taxon>
        <taxon>core chlorophytes</taxon>
        <taxon>Chlorophyceae</taxon>
        <taxon>CS clade</taxon>
        <taxon>Chlamydomonadales</taxon>
        <taxon>Volvocaceae</taxon>
        <taxon>Volvox</taxon>
    </lineage>
</organism>
<gene>
    <name evidence="1" type="ORF">VaNZ11_014601</name>
</gene>
<dbReference type="Proteomes" id="UP001165090">
    <property type="component" value="Unassembled WGS sequence"/>
</dbReference>
<keyword evidence="2" id="KW-1185">Reference proteome</keyword>
<reference evidence="1 2" key="1">
    <citation type="journal article" date="2023" name="IScience">
        <title>Expanded male sex-determining region conserved during the evolution of homothallism in the green alga Volvox.</title>
        <authorList>
            <person name="Yamamoto K."/>
            <person name="Matsuzaki R."/>
            <person name="Mahakham W."/>
            <person name="Heman W."/>
            <person name="Sekimoto H."/>
            <person name="Kawachi M."/>
            <person name="Minakuchi Y."/>
            <person name="Toyoda A."/>
            <person name="Nozaki H."/>
        </authorList>
    </citation>
    <scope>NUCLEOTIDE SEQUENCE [LARGE SCALE GENOMIC DNA]</scope>
    <source>
        <strain evidence="1 2">NIES-4468</strain>
    </source>
</reference>
<accession>A0ABQ5SJE8</accession>
<evidence type="ECO:0000313" key="1">
    <source>
        <dbReference type="EMBL" id="GLI69884.1"/>
    </source>
</evidence>